<feature type="transmembrane region" description="Helical" evidence="6">
    <location>
        <begin position="394"/>
        <end position="415"/>
    </location>
</feature>
<feature type="transmembrane region" description="Helical" evidence="6">
    <location>
        <begin position="358"/>
        <end position="382"/>
    </location>
</feature>
<feature type="transmembrane region" description="Helical" evidence="6">
    <location>
        <begin position="114"/>
        <end position="136"/>
    </location>
</feature>
<keyword evidence="3 6" id="KW-0812">Transmembrane</keyword>
<dbReference type="CDD" id="cd17321">
    <property type="entry name" value="MFS_MMR_MDR_like"/>
    <property type="match status" value="1"/>
</dbReference>
<keyword evidence="9" id="KW-1185">Reference proteome</keyword>
<feature type="transmembrane region" description="Helical" evidence="6">
    <location>
        <begin position="89"/>
        <end position="108"/>
    </location>
</feature>
<feature type="transmembrane region" description="Helical" evidence="6">
    <location>
        <begin position="291"/>
        <end position="309"/>
    </location>
</feature>
<dbReference type="GO" id="GO:0005886">
    <property type="term" value="C:plasma membrane"/>
    <property type="evidence" value="ECO:0007669"/>
    <property type="project" value="UniProtKB-SubCell"/>
</dbReference>
<dbReference type="PANTHER" id="PTHR23501:SF191">
    <property type="entry name" value="VACUOLAR BASIC AMINO ACID TRANSPORTER 4"/>
    <property type="match status" value="1"/>
</dbReference>
<evidence type="ECO:0000256" key="5">
    <source>
        <dbReference type="ARBA" id="ARBA00023136"/>
    </source>
</evidence>
<dbReference type="Gene3D" id="1.20.1250.20">
    <property type="entry name" value="MFS general substrate transporter like domains"/>
    <property type="match status" value="2"/>
</dbReference>
<evidence type="ECO:0000259" key="7">
    <source>
        <dbReference type="PROSITE" id="PS50850"/>
    </source>
</evidence>
<reference evidence="9" key="1">
    <citation type="submission" date="2016-10" db="EMBL/GenBank/DDBJ databases">
        <authorList>
            <person name="Varghese N."/>
            <person name="Submissions S."/>
        </authorList>
    </citation>
    <scope>NUCLEOTIDE SEQUENCE [LARGE SCALE GENOMIC DNA]</scope>
    <source>
        <strain evidence="9">DSM 22951</strain>
    </source>
</reference>
<feature type="transmembrane region" description="Helical" evidence="6">
    <location>
        <begin position="20"/>
        <end position="39"/>
    </location>
</feature>
<dbReference type="InterPro" id="IPR011701">
    <property type="entry name" value="MFS"/>
</dbReference>
<dbReference type="InterPro" id="IPR036259">
    <property type="entry name" value="MFS_trans_sf"/>
</dbReference>
<evidence type="ECO:0000256" key="4">
    <source>
        <dbReference type="ARBA" id="ARBA00022989"/>
    </source>
</evidence>
<dbReference type="SUPFAM" id="SSF103473">
    <property type="entry name" value="MFS general substrate transporter"/>
    <property type="match status" value="2"/>
</dbReference>
<organism evidence="8 9">
    <name type="scientific">Branchiibius hedensis</name>
    <dbReference type="NCBI Taxonomy" id="672460"/>
    <lineage>
        <taxon>Bacteria</taxon>
        <taxon>Bacillati</taxon>
        <taxon>Actinomycetota</taxon>
        <taxon>Actinomycetes</taxon>
        <taxon>Micrococcales</taxon>
        <taxon>Dermacoccaceae</taxon>
        <taxon>Branchiibius</taxon>
    </lineage>
</organism>
<evidence type="ECO:0000256" key="2">
    <source>
        <dbReference type="ARBA" id="ARBA00022448"/>
    </source>
</evidence>
<gene>
    <name evidence="8" type="ORF">SAMN04489750_2896</name>
</gene>
<proteinExistence type="predicted"/>
<feature type="transmembrane region" description="Helical" evidence="6">
    <location>
        <begin position="209"/>
        <end position="232"/>
    </location>
</feature>
<accession>A0A2Y9C261</accession>
<protein>
    <submittedName>
        <fullName evidence="8">Predicted arabinose efflux permease, MFS family</fullName>
    </submittedName>
</protein>
<dbReference type="EMBL" id="UESZ01000001">
    <property type="protein sequence ID" value="SSA35533.1"/>
    <property type="molecule type" value="Genomic_DNA"/>
</dbReference>
<dbReference type="InterPro" id="IPR020846">
    <property type="entry name" value="MFS_dom"/>
</dbReference>
<dbReference type="RefSeq" id="WP_109686877.1">
    <property type="nucleotide sequence ID" value="NZ_QGDN01000001.1"/>
</dbReference>
<evidence type="ECO:0000256" key="3">
    <source>
        <dbReference type="ARBA" id="ARBA00022692"/>
    </source>
</evidence>
<feature type="transmembrane region" description="Helical" evidence="6">
    <location>
        <begin position="422"/>
        <end position="443"/>
    </location>
</feature>
<keyword evidence="2" id="KW-0813">Transport</keyword>
<dbReference type="OrthoDB" id="3453194at2"/>
<keyword evidence="5 6" id="KW-0472">Membrane</keyword>
<feature type="transmembrane region" description="Helical" evidence="6">
    <location>
        <begin position="449"/>
        <end position="469"/>
    </location>
</feature>
<feature type="transmembrane region" description="Helical" evidence="6">
    <location>
        <begin position="148"/>
        <end position="171"/>
    </location>
</feature>
<dbReference type="PANTHER" id="PTHR23501">
    <property type="entry name" value="MAJOR FACILITATOR SUPERFAMILY"/>
    <property type="match status" value="1"/>
</dbReference>
<comment type="subcellular location">
    <subcellularLocation>
        <location evidence="1">Cell inner membrane</location>
        <topology evidence="1">Multi-pass membrane protein</topology>
    </subcellularLocation>
</comment>
<evidence type="ECO:0000256" key="1">
    <source>
        <dbReference type="ARBA" id="ARBA00004429"/>
    </source>
</evidence>
<feature type="transmembrane region" description="Helical" evidence="6">
    <location>
        <begin position="259"/>
        <end position="279"/>
    </location>
</feature>
<dbReference type="Proteomes" id="UP000250028">
    <property type="component" value="Unassembled WGS sequence"/>
</dbReference>
<sequence>MTSVSTPTARPSTSRHPKGLLATASIAVALAAADTYVVVLAITDMMSGVGLSIDELQKATPIISGFLLGYVAVLPLIGRLSDLVSRQRILLLCLGIFVIGSCITALATDLPTLIGGRVVQGIGGGGLVPGTLALVADLWPRGKRGTPLGIVGAVQELGSVLGPLLGALILVVADWRMIFWVNAILGVVLAFSIRAIGGPQPLADSTRKVPLWWGWLTGLVTLVAVVLFWLALAAPDVLAQSVQWWGAAFVPYGDHTARLFTPIGVWATIAIVLAIVLSARYWWPILRQVDLVGALLMAVFLGCIVLTFSTTNPEKQVVGPMGLWLLPVAVVAAVLFVVRQRTAAVPLITKGTVVGRVIPALIASLLVGASLVAVIVDVPLLARLTSDGGETEAAFVLVRFLFAVPVGALIGGYLLRRFGPAQIALVGLVLAGLGLIIMSTWGFGSLESWVSWPVLILVGLGFGAAIAPVNDAALADATEEAHGVVSSLVVVCRMIGMVLGLALLTAIGLHRFYAQIESMSNPSVRQLAEAGVVQCQTVFLGAGVLALIAAGVCWFLGRERIAVPEDATPFL</sequence>
<feature type="domain" description="Major facilitator superfamily (MFS) profile" evidence="7">
    <location>
        <begin position="20"/>
        <end position="561"/>
    </location>
</feature>
<feature type="transmembrane region" description="Helical" evidence="6">
    <location>
        <begin position="177"/>
        <end position="197"/>
    </location>
</feature>
<evidence type="ECO:0000256" key="6">
    <source>
        <dbReference type="SAM" id="Phobius"/>
    </source>
</evidence>
<dbReference type="GO" id="GO:0022857">
    <property type="term" value="F:transmembrane transporter activity"/>
    <property type="evidence" value="ECO:0007669"/>
    <property type="project" value="InterPro"/>
</dbReference>
<feature type="transmembrane region" description="Helical" evidence="6">
    <location>
        <begin position="59"/>
        <end position="77"/>
    </location>
</feature>
<feature type="transmembrane region" description="Helical" evidence="6">
    <location>
        <begin position="321"/>
        <end position="338"/>
    </location>
</feature>
<name>A0A2Y9C261_9MICO</name>
<dbReference type="Pfam" id="PF07690">
    <property type="entry name" value="MFS_1"/>
    <property type="match status" value="2"/>
</dbReference>
<dbReference type="PROSITE" id="PS50850">
    <property type="entry name" value="MFS"/>
    <property type="match status" value="1"/>
</dbReference>
<dbReference type="AlphaFoldDB" id="A0A2Y9C261"/>
<keyword evidence="4 6" id="KW-1133">Transmembrane helix</keyword>
<evidence type="ECO:0000313" key="9">
    <source>
        <dbReference type="Proteomes" id="UP000250028"/>
    </source>
</evidence>
<evidence type="ECO:0000313" key="8">
    <source>
        <dbReference type="EMBL" id="SSA35533.1"/>
    </source>
</evidence>
<feature type="transmembrane region" description="Helical" evidence="6">
    <location>
        <begin position="530"/>
        <end position="556"/>
    </location>
</feature>
<feature type="transmembrane region" description="Helical" evidence="6">
    <location>
        <begin position="481"/>
        <end position="510"/>
    </location>
</feature>